<dbReference type="OrthoDB" id="9810636at2"/>
<dbReference type="GO" id="GO:0046872">
    <property type="term" value="F:metal ion binding"/>
    <property type="evidence" value="ECO:0007669"/>
    <property type="project" value="InterPro"/>
</dbReference>
<dbReference type="Proteomes" id="UP000482487">
    <property type="component" value="Unassembled WGS sequence"/>
</dbReference>
<keyword evidence="3" id="KW-0732">Signal</keyword>
<evidence type="ECO:0000256" key="3">
    <source>
        <dbReference type="ARBA" id="ARBA00022729"/>
    </source>
</evidence>
<organism evidence="5 6">
    <name type="scientific">Solidesulfovibrio aerotolerans</name>
    <dbReference type="NCBI Taxonomy" id="295255"/>
    <lineage>
        <taxon>Bacteria</taxon>
        <taxon>Pseudomonadati</taxon>
        <taxon>Thermodesulfobacteriota</taxon>
        <taxon>Desulfovibrionia</taxon>
        <taxon>Desulfovibrionales</taxon>
        <taxon>Desulfovibrionaceae</taxon>
        <taxon>Solidesulfovibrio</taxon>
    </lineage>
</organism>
<protein>
    <submittedName>
        <fullName evidence="5">Zinc ABC transporter solute-binding protein</fullName>
    </submittedName>
</protein>
<dbReference type="Gene3D" id="3.40.50.1980">
    <property type="entry name" value="Nitrogenase molybdenum iron protein domain"/>
    <property type="match status" value="2"/>
</dbReference>
<dbReference type="EMBL" id="WVUD01000003">
    <property type="protein sequence ID" value="MYL82076.1"/>
    <property type="molecule type" value="Genomic_DNA"/>
</dbReference>
<reference evidence="5 6" key="1">
    <citation type="submission" date="2020-01" db="EMBL/GenBank/DDBJ databases">
        <title>Genome sequence of Desulfovibrio aerotolerans DSM 16695(T).</title>
        <authorList>
            <person name="Karnachuk O."/>
            <person name="Avakyan M."/>
            <person name="Mardanov A."/>
            <person name="Kadnikov V."/>
            <person name="Ravin N."/>
        </authorList>
    </citation>
    <scope>NUCLEOTIDE SEQUENCE [LARGE SCALE GENOMIC DNA]</scope>
    <source>
        <strain evidence="5 6">DSM 16695</strain>
    </source>
</reference>
<dbReference type="PANTHER" id="PTHR42953:SF3">
    <property type="entry name" value="HIGH-AFFINITY ZINC UPTAKE SYSTEM PROTEIN ZNUA"/>
    <property type="match status" value="1"/>
</dbReference>
<comment type="similarity">
    <text evidence="1">Belongs to the bacterial solute-binding protein 9 family.</text>
</comment>
<keyword evidence="2" id="KW-0813">Transport</keyword>
<accession>A0A7C9NHV9</accession>
<dbReference type="SUPFAM" id="SSF53807">
    <property type="entry name" value="Helical backbone' metal receptor"/>
    <property type="match status" value="1"/>
</dbReference>
<evidence type="ECO:0000313" key="6">
    <source>
        <dbReference type="Proteomes" id="UP000482487"/>
    </source>
</evidence>
<dbReference type="PANTHER" id="PTHR42953">
    <property type="entry name" value="HIGH-AFFINITY ZINC UPTAKE SYSTEM PROTEIN ZNUA-RELATED"/>
    <property type="match status" value="1"/>
</dbReference>
<evidence type="ECO:0000256" key="1">
    <source>
        <dbReference type="ARBA" id="ARBA00011028"/>
    </source>
</evidence>
<gene>
    <name evidence="5" type="ORF">GTA51_02850</name>
</gene>
<evidence type="ECO:0000256" key="4">
    <source>
        <dbReference type="SAM" id="MobiDB-lite"/>
    </source>
</evidence>
<dbReference type="Pfam" id="PF01297">
    <property type="entry name" value="ZnuA"/>
    <property type="match status" value="1"/>
</dbReference>
<feature type="region of interest" description="Disordered" evidence="4">
    <location>
        <begin position="117"/>
        <end position="170"/>
    </location>
</feature>
<keyword evidence="6" id="KW-1185">Reference proteome</keyword>
<dbReference type="AlphaFoldDB" id="A0A7C9NHV9"/>
<sequence>MARSIPMQRATLLILGFIFMSVAPVQAKLLAAVSIAPQAYFLKQIAGERADVVVMVPAGADAHTYEPKPRQLADLGKAAVYFAIGMDFEKAWLPRFAAVNPKMAIVATDAGIEKMPMTAHDHDDHEPQAKDAKGHGHDKAKTADKHGHDKAKAEEGHDHHDGEPDPHVWLSPKLAKTLGASMRDALVKADPEGAADYAAGYDRFAAACDALDADIRKTFADLPPGEHKFMVFHPSWGYFARDYGLTQEPIEQLGREPGPKALAAVMKEAKADGIKVVFIQPQMSAAQAETIAKGIGGTTAAIDPLAEDWPGGLTAAATALRQGIAGKTEAK</sequence>
<dbReference type="InterPro" id="IPR006127">
    <property type="entry name" value="ZnuA-like"/>
</dbReference>
<dbReference type="InterPro" id="IPR050492">
    <property type="entry name" value="Bact_metal-bind_prot9"/>
</dbReference>
<feature type="compositionally biased region" description="Basic and acidic residues" evidence="4">
    <location>
        <begin position="119"/>
        <end position="166"/>
    </location>
</feature>
<name>A0A7C9NHV9_9BACT</name>
<comment type="caution">
    <text evidence="5">The sequence shown here is derived from an EMBL/GenBank/DDBJ whole genome shotgun (WGS) entry which is preliminary data.</text>
</comment>
<evidence type="ECO:0000313" key="5">
    <source>
        <dbReference type="EMBL" id="MYL82076.1"/>
    </source>
</evidence>
<evidence type="ECO:0000256" key="2">
    <source>
        <dbReference type="ARBA" id="ARBA00022448"/>
    </source>
</evidence>
<proteinExistence type="inferred from homology"/>
<dbReference type="GO" id="GO:0030001">
    <property type="term" value="P:metal ion transport"/>
    <property type="evidence" value="ECO:0007669"/>
    <property type="project" value="InterPro"/>
</dbReference>